<keyword evidence="5" id="KW-1185">Reference proteome</keyword>
<dbReference type="Pfam" id="PF13499">
    <property type="entry name" value="EF-hand_7"/>
    <property type="match status" value="1"/>
</dbReference>
<dbReference type="CDD" id="cd00051">
    <property type="entry name" value="EFh"/>
    <property type="match status" value="1"/>
</dbReference>
<dbReference type="EnsemblMetazoa" id="XM_038215472.1">
    <property type="protein sequence ID" value="XP_038071400.1"/>
    <property type="gene ID" value="LOC119740233"/>
</dbReference>
<proteinExistence type="predicted"/>
<feature type="domain" description="EF-hand" evidence="3">
    <location>
        <begin position="94"/>
        <end position="129"/>
    </location>
</feature>
<protein>
    <recommendedName>
        <fullName evidence="3">EF-hand domain-containing protein</fullName>
    </recommendedName>
</protein>
<keyword evidence="2" id="KW-0106">Calcium</keyword>
<keyword evidence="1" id="KW-0677">Repeat</keyword>
<feature type="domain" description="EF-hand" evidence="3">
    <location>
        <begin position="130"/>
        <end position="165"/>
    </location>
</feature>
<dbReference type="InterPro" id="IPR011992">
    <property type="entry name" value="EF-hand-dom_pair"/>
</dbReference>
<reference evidence="4" key="1">
    <citation type="submission" date="2022-11" db="UniProtKB">
        <authorList>
            <consortium name="EnsemblMetazoa"/>
        </authorList>
    </citation>
    <scope>IDENTIFICATION</scope>
</reference>
<dbReference type="PROSITE" id="PS00018">
    <property type="entry name" value="EF_HAND_1"/>
    <property type="match status" value="1"/>
</dbReference>
<dbReference type="OMA" id="YAMKHGQ"/>
<evidence type="ECO:0000313" key="4">
    <source>
        <dbReference type="EnsemblMetazoa" id="XP_038071400.1"/>
    </source>
</evidence>
<dbReference type="RefSeq" id="XP_038071400.1">
    <property type="nucleotide sequence ID" value="XM_038215472.1"/>
</dbReference>
<name>A0A914B6G9_PATMI</name>
<evidence type="ECO:0000256" key="1">
    <source>
        <dbReference type="ARBA" id="ARBA00022737"/>
    </source>
</evidence>
<accession>A0A914B6G9</accession>
<dbReference type="PANTHER" id="PTHR23049">
    <property type="entry name" value="MYOSIN REGULATORY LIGHT CHAIN 2"/>
    <property type="match status" value="1"/>
</dbReference>
<dbReference type="FunFam" id="1.10.238.10:FF:000003">
    <property type="entry name" value="Calmodulin A"/>
    <property type="match status" value="1"/>
</dbReference>
<dbReference type="SUPFAM" id="SSF47473">
    <property type="entry name" value="EF-hand"/>
    <property type="match status" value="1"/>
</dbReference>
<dbReference type="InterPro" id="IPR002048">
    <property type="entry name" value="EF_hand_dom"/>
</dbReference>
<evidence type="ECO:0000256" key="2">
    <source>
        <dbReference type="ARBA" id="ARBA00022837"/>
    </source>
</evidence>
<dbReference type="Pfam" id="PF13833">
    <property type="entry name" value="EF-hand_8"/>
    <property type="match status" value="1"/>
</dbReference>
<dbReference type="Proteomes" id="UP000887568">
    <property type="component" value="Unplaced"/>
</dbReference>
<sequence length="167" mass="19298">MNRLLSHAVGHLSGKFRTATDAEKRRFMMVFRDCDTGSNGYLSREDLKMAVVTLFGYKPSKYEADQMMKGCEGSEGITETQFLSLMSSKLAAQDRDEEIRQIFMTFDTHCRGFVTVDDLHRAFSEVAPRIPRHRVDTLFKEVDRDGDGRVSYRDFEFMMKYSLDDGF</sequence>
<organism evidence="4 5">
    <name type="scientific">Patiria miniata</name>
    <name type="common">Bat star</name>
    <name type="synonym">Asterina miniata</name>
    <dbReference type="NCBI Taxonomy" id="46514"/>
    <lineage>
        <taxon>Eukaryota</taxon>
        <taxon>Metazoa</taxon>
        <taxon>Echinodermata</taxon>
        <taxon>Eleutherozoa</taxon>
        <taxon>Asterozoa</taxon>
        <taxon>Asteroidea</taxon>
        <taxon>Valvatacea</taxon>
        <taxon>Valvatida</taxon>
        <taxon>Asterinidae</taxon>
        <taxon>Patiria</taxon>
    </lineage>
</organism>
<dbReference type="GeneID" id="119740233"/>
<dbReference type="RefSeq" id="XP_038071401.1">
    <property type="nucleotide sequence ID" value="XM_038215473.1"/>
</dbReference>
<dbReference type="Gene3D" id="1.10.238.10">
    <property type="entry name" value="EF-hand"/>
    <property type="match status" value="1"/>
</dbReference>
<dbReference type="OrthoDB" id="26525at2759"/>
<dbReference type="AlphaFoldDB" id="A0A914B6G9"/>
<dbReference type="EnsemblMetazoa" id="XM_038215473.1">
    <property type="protein sequence ID" value="XP_038071401.1"/>
    <property type="gene ID" value="LOC119740233"/>
</dbReference>
<feature type="domain" description="EF-hand" evidence="3">
    <location>
        <begin position="22"/>
        <end position="57"/>
    </location>
</feature>
<dbReference type="InterPro" id="IPR018247">
    <property type="entry name" value="EF_Hand_1_Ca_BS"/>
</dbReference>
<evidence type="ECO:0000259" key="3">
    <source>
        <dbReference type="PROSITE" id="PS50222"/>
    </source>
</evidence>
<dbReference type="GO" id="GO:0005509">
    <property type="term" value="F:calcium ion binding"/>
    <property type="evidence" value="ECO:0007669"/>
    <property type="project" value="InterPro"/>
</dbReference>
<dbReference type="InterPro" id="IPR050403">
    <property type="entry name" value="Myosin_RLC"/>
</dbReference>
<dbReference type="PROSITE" id="PS50222">
    <property type="entry name" value="EF_HAND_2"/>
    <property type="match status" value="3"/>
</dbReference>
<evidence type="ECO:0000313" key="5">
    <source>
        <dbReference type="Proteomes" id="UP000887568"/>
    </source>
</evidence>
<dbReference type="SMART" id="SM00054">
    <property type="entry name" value="EFh"/>
    <property type="match status" value="3"/>
</dbReference>